<dbReference type="Proteomes" id="UP001233999">
    <property type="component" value="Unassembled WGS sequence"/>
</dbReference>
<reference evidence="1" key="1">
    <citation type="journal article" date="2023" name="IScience">
        <title>Live-bearing cockroach genome reveals convergent evolutionary mechanisms linked to viviparity in insects and beyond.</title>
        <authorList>
            <person name="Fouks B."/>
            <person name="Harrison M.C."/>
            <person name="Mikhailova A.A."/>
            <person name="Marchal E."/>
            <person name="English S."/>
            <person name="Carruthers M."/>
            <person name="Jennings E.C."/>
            <person name="Chiamaka E.L."/>
            <person name="Frigard R.A."/>
            <person name="Pippel M."/>
            <person name="Attardo G.M."/>
            <person name="Benoit J.B."/>
            <person name="Bornberg-Bauer E."/>
            <person name="Tobe S.S."/>
        </authorList>
    </citation>
    <scope>NUCLEOTIDE SEQUENCE</scope>
    <source>
        <strain evidence="1">Stay&amp;Tobe</strain>
    </source>
</reference>
<feature type="non-terminal residue" evidence="1">
    <location>
        <position position="93"/>
    </location>
</feature>
<dbReference type="EMBL" id="JASPKZ010008345">
    <property type="protein sequence ID" value="KAJ9580370.1"/>
    <property type="molecule type" value="Genomic_DNA"/>
</dbReference>
<organism evidence="1 2">
    <name type="scientific">Diploptera punctata</name>
    <name type="common">Pacific beetle cockroach</name>
    <dbReference type="NCBI Taxonomy" id="6984"/>
    <lineage>
        <taxon>Eukaryota</taxon>
        <taxon>Metazoa</taxon>
        <taxon>Ecdysozoa</taxon>
        <taxon>Arthropoda</taxon>
        <taxon>Hexapoda</taxon>
        <taxon>Insecta</taxon>
        <taxon>Pterygota</taxon>
        <taxon>Neoptera</taxon>
        <taxon>Polyneoptera</taxon>
        <taxon>Dictyoptera</taxon>
        <taxon>Blattodea</taxon>
        <taxon>Blaberoidea</taxon>
        <taxon>Blaberidae</taxon>
        <taxon>Diplopterinae</taxon>
        <taxon>Diploptera</taxon>
    </lineage>
</organism>
<comment type="caution">
    <text evidence="1">The sequence shown here is derived from an EMBL/GenBank/DDBJ whole genome shotgun (WGS) entry which is preliminary data.</text>
</comment>
<keyword evidence="2" id="KW-1185">Reference proteome</keyword>
<protein>
    <submittedName>
        <fullName evidence="1">Uncharacterized protein</fullName>
    </submittedName>
</protein>
<dbReference type="AlphaFoldDB" id="A0AAD7ZGS2"/>
<reference evidence="1" key="2">
    <citation type="submission" date="2023-05" db="EMBL/GenBank/DDBJ databases">
        <authorList>
            <person name="Fouks B."/>
        </authorList>
    </citation>
    <scope>NUCLEOTIDE SEQUENCE</scope>
    <source>
        <strain evidence="1">Stay&amp;Tobe</strain>
        <tissue evidence="1">Testes</tissue>
    </source>
</reference>
<feature type="non-terminal residue" evidence="1">
    <location>
        <position position="1"/>
    </location>
</feature>
<evidence type="ECO:0000313" key="2">
    <source>
        <dbReference type="Proteomes" id="UP001233999"/>
    </source>
</evidence>
<gene>
    <name evidence="1" type="ORF">L9F63_004005</name>
</gene>
<proteinExistence type="predicted"/>
<name>A0AAD7ZGS2_DIPPU</name>
<sequence>SLSLKYQSLSIFCRYGMLCTIYSSHNLSLPMRHPMFHFPNFLSNQILKHFVTRHFCQRKTKNTFLTLKTRALKEDRLLLAPIHIALSRIMDVH</sequence>
<evidence type="ECO:0000313" key="1">
    <source>
        <dbReference type="EMBL" id="KAJ9580370.1"/>
    </source>
</evidence>
<accession>A0AAD7ZGS2</accession>